<dbReference type="GO" id="GO:0046872">
    <property type="term" value="F:metal ion binding"/>
    <property type="evidence" value="ECO:0007669"/>
    <property type="project" value="UniProtKB-KW"/>
</dbReference>
<keyword evidence="4 7" id="KW-0560">Oxidoreductase</keyword>
<dbReference type="PANTHER" id="PTHR30468:SF1">
    <property type="entry name" value="ALPHA-KETOGLUTARATE-DEPENDENT SULFONATE DIOXYGENASE"/>
    <property type="match status" value="1"/>
</dbReference>
<dbReference type="InterPro" id="IPR003819">
    <property type="entry name" value="TauD/TfdA-like"/>
</dbReference>
<reference evidence="7 8" key="1">
    <citation type="submission" date="2020-08" db="EMBL/GenBank/DDBJ databases">
        <title>Genomic Encyclopedia of Type Strains, Phase IV (KMG-IV): sequencing the most valuable type-strain genomes for metagenomic binning, comparative biology and taxonomic classification.</title>
        <authorList>
            <person name="Goeker M."/>
        </authorList>
    </citation>
    <scope>NUCLEOTIDE SEQUENCE [LARGE SCALE GENOMIC DNA]</scope>
    <source>
        <strain evidence="7 8">DSM 27163</strain>
    </source>
</reference>
<proteinExistence type="inferred from homology"/>
<keyword evidence="8" id="KW-1185">Reference proteome</keyword>
<dbReference type="EC" id="1.14.11.17" evidence="7"/>
<dbReference type="RefSeq" id="WP_184099244.1">
    <property type="nucleotide sequence ID" value="NZ_JACIJH010000009.1"/>
</dbReference>
<evidence type="ECO:0000256" key="4">
    <source>
        <dbReference type="ARBA" id="ARBA00023002"/>
    </source>
</evidence>
<gene>
    <name evidence="7" type="ORF">FHR21_002793</name>
</gene>
<dbReference type="InterPro" id="IPR042098">
    <property type="entry name" value="TauD-like_sf"/>
</dbReference>
<comment type="caution">
    <text evidence="7">The sequence shown here is derived from an EMBL/GenBank/DDBJ whole genome shotgun (WGS) entry which is preliminary data.</text>
</comment>
<name>A0A7W9ER67_9SPHN</name>
<keyword evidence="2" id="KW-0479">Metal-binding</keyword>
<evidence type="ECO:0000259" key="6">
    <source>
        <dbReference type="Pfam" id="PF02668"/>
    </source>
</evidence>
<organism evidence="7 8">
    <name type="scientific">Sphingopyxis panaciterrulae</name>
    <dbReference type="NCBI Taxonomy" id="462372"/>
    <lineage>
        <taxon>Bacteria</taxon>
        <taxon>Pseudomonadati</taxon>
        <taxon>Pseudomonadota</taxon>
        <taxon>Alphaproteobacteria</taxon>
        <taxon>Sphingomonadales</taxon>
        <taxon>Sphingomonadaceae</taxon>
        <taxon>Sphingopyxis</taxon>
    </lineage>
</organism>
<evidence type="ECO:0000313" key="7">
    <source>
        <dbReference type="EMBL" id="MBB5707427.1"/>
    </source>
</evidence>
<evidence type="ECO:0000313" key="8">
    <source>
        <dbReference type="Proteomes" id="UP000537161"/>
    </source>
</evidence>
<accession>A0A7W9ER67</accession>
<dbReference type="GO" id="GO:0005737">
    <property type="term" value="C:cytoplasm"/>
    <property type="evidence" value="ECO:0007669"/>
    <property type="project" value="TreeGrafter"/>
</dbReference>
<dbReference type="EMBL" id="JACIJH010000009">
    <property type="protein sequence ID" value="MBB5707427.1"/>
    <property type="molecule type" value="Genomic_DNA"/>
</dbReference>
<dbReference type="AlphaFoldDB" id="A0A7W9ER67"/>
<dbReference type="Pfam" id="PF02668">
    <property type="entry name" value="TauD"/>
    <property type="match status" value="1"/>
</dbReference>
<dbReference type="Proteomes" id="UP000537161">
    <property type="component" value="Unassembled WGS sequence"/>
</dbReference>
<sequence>MSSAIFEQKDMATGMLVSPIGGHIGAEITGIDLSGPLTDTVCRELRAALSRHGVLFIPGQDLTLAQYVRLGEAFGELEVNDTLAHPAGYPQVGSLVKEAGHVTSIGDMWHTDHTYLEKPLAFTMLRALEIPPHGGDTLFLSAKAAFAALPDSVKDTLRSLRALHSRSYLIRDGKYAAQFLLERPPQGGKPALNKTAVHPVVTTIPETGEEVLFVNPGYVVKFEGWSAKLSQGLLASLFEHCHQPEFQCRLRWQEKAIAIWDNRQTWHFAVNDYHGHRRSMQRLVIGERSKVG</sequence>
<keyword evidence="3 7" id="KW-0223">Dioxygenase</keyword>
<protein>
    <submittedName>
        <fullName evidence="7">Taurine dioxygenase</fullName>
        <ecNumber evidence="7">1.14.11.17</ecNumber>
    </submittedName>
</protein>
<keyword evidence="5" id="KW-0408">Iron</keyword>
<evidence type="ECO:0000256" key="1">
    <source>
        <dbReference type="ARBA" id="ARBA00005896"/>
    </source>
</evidence>
<comment type="similarity">
    <text evidence="1">Belongs to the TfdA dioxygenase family.</text>
</comment>
<dbReference type="PANTHER" id="PTHR30468">
    <property type="entry name" value="ALPHA-KETOGLUTARATE-DEPENDENT SULFONATE DIOXYGENASE"/>
    <property type="match status" value="1"/>
</dbReference>
<evidence type="ECO:0000256" key="2">
    <source>
        <dbReference type="ARBA" id="ARBA00022723"/>
    </source>
</evidence>
<feature type="domain" description="TauD/TfdA-like" evidence="6">
    <location>
        <begin position="17"/>
        <end position="283"/>
    </location>
</feature>
<dbReference type="SUPFAM" id="SSF51197">
    <property type="entry name" value="Clavaminate synthase-like"/>
    <property type="match status" value="1"/>
</dbReference>
<dbReference type="Gene3D" id="3.60.130.10">
    <property type="entry name" value="Clavaminate synthase-like"/>
    <property type="match status" value="1"/>
</dbReference>
<evidence type="ECO:0000256" key="5">
    <source>
        <dbReference type="ARBA" id="ARBA00023004"/>
    </source>
</evidence>
<evidence type="ECO:0000256" key="3">
    <source>
        <dbReference type="ARBA" id="ARBA00022964"/>
    </source>
</evidence>
<dbReference type="GO" id="GO:0000908">
    <property type="term" value="F:taurine dioxygenase activity"/>
    <property type="evidence" value="ECO:0007669"/>
    <property type="project" value="UniProtKB-EC"/>
</dbReference>
<dbReference type="InterPro" id="IPR051323">
    <property type="entry name" value="AtsK-like"/>
</dbReference>